<dbReference type="Gene3D" id="2.40.420.20">
    <property type="match status" value="1"/>
</dbReference>
<dbReference type="RefSeq" id="WP_295325524.1">
    <property type="nucleotide sequence ID" value="NZ_LT598653.1"/>
</dbReference>
<reference evidence="7" key="1">
    <citation type="submission" date="2016-03" db="EMBL/GenBank/DDBJ databases">
        <authorList>
            <person name="Ploux O."/>
        </authorList>
    </citation>
    <scope>NUCLEOTIDE SEQUENCE</scope>
    <source>
        <strain evidence="7">UC10</strain>
    </source>
</reference>
<name>A0A1Y5PQY7_9SPHN</name>
<dbReference type="GO" id="GO:0046914">
    <property type="term" value="F:transition metal ion binding"/>
    <property type="evidence" value="ECO:0007669"/>
    <property type="project" value="TreeGrafter"/>
</dbReference>
<dbReference type="GO" id="GO:0015679">
    <property type="term" value="P:plasma membrane copper ion transport"/>
    <property type="evidence" value="ECO:0007669"/>
    <property type="project" value="TreeGrafter"/>
</dbReference>
<dbReference type="InterPro" id="IPR051909">
    <property type="entry name" value="MFP_Cation_Efflux"/>
</dbReference>
<dbReference type="PANTHER" id="PTHR30097">
    <property type="entry name" value="CATION EFFLUX SYSTEM PROTEIN CUSB"/>
    <property type="match status" value="1"/>
</dbReference>
<feature type="domain" description="CzcB-like barrel-sandwich hybrid" evidence="5">
    <location>
        <begin position="79"/>
        <end position="219"/>
    </location>
</feature>
<dbReference type="GO" id="GO:0060003">
    <property type="term" value="P:copper ion export"/>
    <property type="evidence" value="ECO:0007669"/>
    <property type="project" value="TreeGrafter"/>
</dbReference>
<dbReference type="InterPro" id="IPR058649">
    <property type="entry name" value="CzcB_C"/>
</dbReference>
<dbReference type="Gene3D" id="2.40.30.170">
    <property type="match status" value="1"/>
</dbReference>
<protein>
    <submittedName>
        <fullName evidence="7">Secretion protein HlyD</fullName>
    </submittedName>
</protein>
<evidence type="ECO:0000256" key="1">
    <source>
        <dbReference type="ARBA" id="ARBA00009477"/>
    </source>
</evidence>
<dbReference type="Pfam" id="PF25973">
    <property type="entry name" value="BSH_CzcB"/>
    <property type="match status" value="1"/>
</dbReference>
<comment type="similarity">
    <text evidence="1">Belongs to the membrane fusion protein (MFP) (TC 8.A.1) family.</text>
</comment>
<dbReference type="InterPro" id="IPR006143">
    <property type="entry name" value="RND_pump_MFP"/>
</dbReference>
<proteinExistence type="inferred from homology"/>
<dbReference type="InterPro" id="IPR058648">
    <property type="entry name" value="HH_CzcB-like"/>
</dbReference>
<dbReference type="Pfam" id="PF25893">
    <property type="entry name" value="HH_CzcB"/>
    <property type="match status" value="1"/>
</dbReference>
<dbReference type="NCBIfam" id="TIGR01730">
    <property type="entry name" value="RND_mfp"/>
    <property type="match status" value="1"/>
</dbReference>
<keyword evidence="2" id="KW-0813">Transport</keyword>
<dbReference type="SUPFAM" id="SSF111369">
    <property type="entry name" value="HlyD-like secretion proteins"/>
    <property type="match status" value="1"/>
</dbReference>
<feature type="domain" description="CzcB-like alpha-helical hairpin" evidence="4">
    <location>
        <begin position="118"/>
        <end position="176"/>
    </location>
</feature>
<feature type="signal peptide" evidence="3">
    <location>
        <begin position="1"/>
        <end position="20"/>
    </location>
</feature>
<dbReference type="GO" id="GO:0022857">
    <property type="term" value="F:transmembrane transporter activity"/>
    <property type="evidence" value="ECO:0007669"/>
    <property type="project" value="InterPro"/>
</dbReference>
<feature type="domain" description="CzcB-like C-terminal circularly permuted SH3-like" evidence="6">
    <location>
        <begin position="302"/>
        <end position="361"/>
    </location>
</feature>
<dbReference type="GO" id="GO:0016020">
    <property type="term" value="C:membrane"/>
    <property type="evidence" value="ECO:0007669"/>
    <property type="project" value="InterPro"/>
</dbReference>
<organism evidence="7">
    <name type="scientific">uncultured Sphingopyxis sp</name>
    <dbReference type="NCBI Taxonomy" id="310581"/>
    <lineage>
        <taxon>Bacteria</taxon>
        <taxon>Pseudomonadati</taxon>
        <taxon>Pseudomonadota</taxon>
        <taxon>Alphaproteobacteria</taxon>
        <taxon>Sphingomonadales</taxon>
        <taxon>Sphingomonadaceae</taxon>
        <taxon>Sphingopyxis</taxon>
        <taxon>environmental samples</taxon>
    </lineage>
</organism>
<dbReference type="KEGG" id="sphu:SPPYR_1322"/>
<evidence type="ECO:0000259" key="6">
    <source>
        <dbReference type="Pfam" id="PF25975"/>
    </source>
</evidence>
<sequence>MTSKILIRAVLPLALTLVMAGCDQQRPEKAAESHEEEEGNVGLTAKQIAAGGIEIVRPVAGGSDTLTLPATIESDPQATQVVSAAIGGRIVALNRNLGQTVGRGETLAVIESRDAASLRAEIEAARARAALARSTLVREERLFELKVSPERDVIAARTAMTEANIALRLARQQLAAAGVADGSLNRIGVVAPIGGQVIARNVVLGQTVAPDAELFRVANLEQLAIKLMLSPADAGKISVGMPVEVRSGNRGTQARIAFVSPVLDEATRLVPAVAMLANDGAVWRPGEPVSVAIRIGSATHAITVPESALQTVGGETVVFVRTTKGFRAVPVAVATRGGGRATVTGLSGRESIAAEGSFTLKAELGKGEAEHGGH</sequence>
<dbReference type="PROSITE" id="PS51257">
    <property type="entry name" value="PROKAR_LIPOPROTEIN"/>
    <property type="match status" value="1"/>
</dbReference>
<accession>A0A1Y5PQY7</accession>
<evidence type="ECO:0000259" key="4">
    <source>
        <dbReference type="Pfam" id="PF25893"/>
    </source>
</evidence>
<evidence type="ECO:0000313" key="7">
    <source>
        <dbReference type="EMBL" id="SBV32442.1"/>
    </source>
</evidence>
<dbReference type="AlphaFoldDB" id="A0A1Y5PQY7"/>
<dbReference type="Gene3D" id="2.40.50.100">
    <property type="match status" value="1"/>
</dbReference>
<keyword evidence="3" id="KW-0732">Signal</keyword>
<evidence type="ECO:0000256" key="2">
    <source>
        <dbReference type="ARBA" id="ARBA00022448"/>
    </source>
</evidence>
<evidence type="ECO:0000259" key="5">
    <source>
        <dbReference type="Pfam" id="PF25973"/>
    </source>
</evidence>
<evidence type="ECO:0000256" key="3">
    <source>
        <dbReference type="SAM" id="SignalP"/>
    </source>
</evidence>
<gene>
    <name evidence="7" type="ORF">SPPYR_1322</name>
</gene>
<dbReference type="InterPro" id="IPR058647">
    <property type="entry name" value="BSH_CzcB-like"/>
</dbReference>
<dbReference type="GO" id="GO:0030288">
    <property type="term" value="C:outer membrane-bounded periplasmic space"/>
    <property type="evidence" value="ECO:0007669"/>
    <property type="project" value="TreeGrafter"/>
</dbReference>
<dbReference type="Pfam" id="PF25975">
    <property type="entry name" value="CzcB_C"/>
    <property type="match status" value="1"/>
</dbReference>
<feature type="chain" id="PRO_5012079712" evidence="3">
    <location>
        <begin position="21"/>
        <end position="374"/>
    </location>
</feature>
<dbReference type="PANTHER" id="PTHR30097:SF4">
    <property type="entry name" value="SLR6042 PROTEIN"/>
    <property type="match status" value="1"/>
</dbReference>
<dbReference type="EMBL" id="LT598653">
    <property type="protein sequence ID" value="SBV32442.1"/>
    <property type="molecule type" value="Genomic_DNA"/>
</dbReference>